<dbReference type="Gramene" id="C.cajan_22140.t">
    <property type="protein sequence ID" value="C.cajan_22140.t.cds1"/>
    <property type="gene ID" value="C.cajan_22140"/>
</dbReference>
<dbReference type="InterPro" id="IPR012337">
    <property type="entry name" value="RNaseH-like_sf"/>
</dbReference>
<accession>A0A151T076</accession>
<dbReference type="Proteomes" id="UP000075243">
    <property type="component" value="Chromosome 9"/>
</dbReference>
<sequence length="349" mass="39685">MIAWSVKLSEFDIRYEARGPLKAQCLADFIAELTLTLADDEEVWTLYVDGSSNTRGDGASIILEGPNNVTIEQSLKFCFPITNNQAEYEALLAGLRLARDIGAQKVKCNNDSKLVVEQLSGTYQTKDNLLQRYYHAVSQWTSSFEEFTIHHVPREQNVRIDLLSKLASMKCPGQHRTIIQETINPPSLDLKVVNTNDVGDKEWMTDIWNYLQEGTLPQDKDEARKLRVRSSKFTIVEGELFKKSISAPLLKCLTKAQATYVIEEIHRGICGMHSSTRSMATRVVRAGYYWPTLKLDCKDYMQRCQECQQFKNAYPPSNGITLALRLVGNGYPRTIPPRERSTKVPPCRR</sequence>
<dbReference type="PANTHER" id="PTHR48475">
    <property type="entry name" value="RIBONUCLEASE H"/>
    <property type="match status" value="1"/>
</dbReference>
<dbReference type="AlphaFoldDB" id="A0A151T076"/>
<dbReference type="InterPro" id="IPR041588">
    <property type="entry name" value="Integrase_H2C2"/>
</dbReference>
<dbReference type="CDD" id="cd09279">
    <property type="entry name" value="RNase_HI_like"/>
    <property type="match status" value="1"/>
</dbReference>
<evidence type="ECO:0000313" key="3">
    <source>
        <dbReference type="Proteomes" id="UP000075243"/>
    </source>
</evidence>
<reference evidence="2 3" key="1">
    <citation type="journal article" date="2012" name="Nat. Biotechnol.">
        <title>Draft genome sequence of pigeonpea (Cajanus cajan), an orphan legume crop of resource-poor farmers.</title>
        <authorList>
            <person name="Varshney R.K."/>
            <person name="Chen W."/>
            <person name="Li Y."/>
            <person name="Bharti A.K."/>
            <person name="Saxena R.K."/>
            <person name="Schlueter J.A."/>
            <person name="Donoghue M.T."/>
            <person name="Azam S."/>
            <person name="Fan G."/>
            <person name="Whaley A.M."/>
            <person name="Farmer A.D."/>
            <person name="Sheridan J."/>
            <person name="Iwata A."/>
            <person name="Tuteja R."/>
            <person name="Penmetsa R.V."/>
            <person name="Wu W."/>
            <person name="Upadhyaya H.D."/>
            <person name="Yang S.P."/>
            <person name="Shah T."/>
            <person name="Saxena K.B."/>
            <person name="Michael T."/>
            <person name="McCombie W.R."/>
            <person name="Yang B."/>
            <person name="Zhang G."/>
            <person name="Yang H."/>
            <person name="Wang J."/>
            <person name="Spillane C."/>
            <person name="Cook D.R."/>
            <person name="May G.D."/>
            <person name="Xu X."/>
            <person name="Jackson S.A."/>
        </authorList>
    </citation>
    <scope>NUCLEOTIDE SEQUENCE [LARGE SCALE GENOMIC DNA]</scope>
    <source>
        <strain evidence="3">cv. Asha</strain>
    </source>
</reference>
<keyword evidence="3" id="KW-1185">Reference proteome</keyword>
<evidence type="ECO:0000259" key="1">
    <source>
        <dbReference type="PROSITE" id="PS50879"/>
    </source>
</evidence>
<dbReference type="GO" id="GO:0003676">
    <property type="term" value="F:nucleic acid binding"/>
    <property type="evidence" value="ECO:0007669"/>
    <property type="project" value="InterPro"/>
</dbReference>
<dbReference type="Pfam" id="PF17921">
    <property type="entry name" value="Integrase_H2C2"/>
    <property type="match status" value="1"/>
</dbReference>
<organism evidence="2 3">
    <name type="scientific">Cajanus cajan</name>
    <name type="common">Pigeon pea</name>
    <name type="synonym">Cajanus indicus</name>
    <dbReference type="NCBI Taxonomy" id="3821"/>
    <lineage>
        <taxon>Eukaryota</taxon>
        <taxon>Viridiplantae</taxon>
        <taxon>Streptophyta</taxon>
        <taxon>Embryophyta</taxon>
        <taxon>Tracheophyta</taxon>
        <taxon>Spermatophyta</taxon>
        <taxon>Magnoliopsida</taxon>
        <taxon>eudicotyledons</taxon>
        <taxon>Gunneridae</taxon>
        <taxon>Pentapetalae</taxon>
        <taxon>rosids</taxon>
        <taxon>fabids</taxon>
        <taxon>Fabales</taxon>
        <taxon>Fabaceae</taxon>
        <taxon>Papilionoideae</taxon>
        <taxon>50 kb inversion clade</taxon>
        <taxon>NPAAA clade</taxon>
        <taxon>indigoferoid/millettioid clade</taxon>
        <taxon>Phaseoleae</taxon>
        <taxon>Cajanus</taxon>
    </lineage>
</organism>
<dbReference type="PROSITE" id="PS50879">
    <property type="entry name" value="RNASE_H_1"/>
    <property type="match status" value="1"/>
</dbReference>
<dbReference type="Pfam" id="PF13456">
    <property type="entry name" value="RVT_3"/>
    <property type="match status" value="1"/>
</dbReference>
<dbReference type="PANTHER" id="PTHR48475:SF2">
    <property type="entry name" value="RIBONUCLEASE H"/>
    <property type="match status" value="1"/>
</dbReference>
<dbReference type="Gene3D" id="1.10.340.70">
    <property type="match status" value="1"/>
</dbReference>
<protein>
    <submittedName>
        <fullName evidence="2">Uncharacterized protein Mb2253c family</fullName>
    </submittedName>
</protein>
<evidence type="ECO:0000313" key="2">
    <source>
        <dbReference type="EMBL" id="KYP60391.1"/>
    </source>
</evidence>
<dbReference type="InterPro" id="IPR002156">
    <property type="entry name" value="RNaseH_domain"/>
</dbReference>
<dbReference type="InterPro" id="IPR036397">
    <property type="entry name" value="RNaseH_sf"/>
</dbReference>
<dbReference type="SUPFAM" id="SSF53098">
    <property type="entry name" value="Ribonuclease H-like"/>
    <property type="match status" value="1"/>
</dbReference>
<feature type="domain" description="RNase H type-1" evidence="1">
    <location>
        <begin position="40"/>
        <end position="169"/>
    </location>
</feature>
<proteinExistence type="predicted"/>
<dbReference type="Gene3D" id="3.30.420.10">
    <property type="entry name" value="Ribonuclease H-like superfamily/Ribonuclease H"/>
    <property type="match status" value="1"/>
</dbReference>
<dbReference type="EMBL" id="CM003611">
    <property type="protein sequence ID" value="KYP60391.1"/>
    <property type="molecule type" value="Genomic_DNA"/>
</dbReference>
<gene>
    <name evidence="2" type="ORF">KK1_022795</name>
</gene>
<name>A0A151T076_CAJCA</name>
<dbReference type="GO" id="GO:0004523">
    <property type="term" value="F:RNA-DNA hybrid ribonuclease activity"/>
    <property type="evidence" value="ECO:0007669"/>
    <property type="project" value="InterPro"/>
</dbReference>